<evidence type="ECO:0000256" key="1">
    <source>
        <dbReference type="SAM" id="MobiDB-lite"/>
    </source>
</evidence>
<dbReference type="AlphaFoldDB" id="A0A1J3J0M2"/>
<feature type="region of interest" description="Disordered" evidence="1">
    <location>
        <begin position="1"/>
        <end position="25"/>
    </location>
</feature>
<sequence>MRRKLAKTSADLEDSGNRQSDNEEEELLLFPDFKETFDAAEVRKCHENVLSSERIVGERDEEGKQGREEDLRELASRIQGVRTRGRILLGERDQIVKCAAEVFLSHQILPLL</sequence>
<proteinExistence type="predicted"/>
<dbReference type="EMBL" id="GEVM01019900">
    <property type="protein sequence ID" value="JAU86038.1"/>
    <property type="molecule type" value="Transcribed_RNA"/>
</dbReference>
<reference evidence="2" key="1">
    <citation type="submission" date="2016-07" db="EMBL/GenBank/DDBJ databases">
        <title>De novo transcriptome assembly of four accessions of the metal hyperaccumulator plant Noccaea caerulescens.</title>
        <authorList>
            <person name="Blande D."/>
            <person name="Halimaa P."/>
            <person name="Tervahauta A.I."/>
            <person name="Aarts M.G."/>
            <person name="Karenlampi S.O."/>
        </authorList>
    </citation>
    <scope>NUCLEOTIDE SEQUENCE</scope>
</reference>
<evidence type="ECO:0000313" key="2">
    <source>
        <dbReference type="EMBL" id="JAU86038.1"/>
    </source>
</evidence>
<gene>
    <name evidence="2" type="ORF">MP_TR1845_c1_g1_i1_g.5328</name>
</gene>
<accession>A0A1J3J0M2</accession>
<organism evidence="2">
    <name type="scientific">Noccaea caerulescens</name>
    <name type="common">Alpine penny-cress</name>
    <name type="synonym">Thlaspi caerulescens</name>
    <dbReference type="NCBI Taxonomy" id="107243"/>
    <lineage>
        <taxon>Eukaryota</taxon>
        <taxon>Viridiplantae</taxon>
        <taxon>Streptophyta</taxon>
        <taxon>Embryophyta</taxon>
        <taxon>Tracheophyta</taxon>
        <taxon>Spermatophyta</taxon>
        <taxon>Magnoliopsida</taxon>
        <taxon>eudicotyledons</taxon>
        <taxon>Gunneridae</taxon>
        <taxon>Pentapetalae</taxon>
        <taxon>rosids</taxon>
        <taxon>malvids</taxon>
        <taxon>Brassicales</taxon>
        <taxon>Brassicaceae</taxon>
        <taxon>Coluteocarpeae</taxon>
        <taxon>Noccaea</taxon>
    </lineage>
</organism>
<protein>
    <submittedName>
        <fullName evidence="2">Uncharacterized protein</fullName>
    </submittedName>
</protein>
<name>A0A1J3J0M2_NOCCA</name>